<evidence type="ECO:0000313" key="3">
    <source>
        <dbReference type="Proteomes" id="UP000691718"/>
    </source>
</evidence>
<reference evidence="2" key="1">
    <citation type="submission" date="2021-04" db="EMBL/GenBank/DDBJ databases">
        <authorList>
            <person name="Tunstrom K."/>
        </authorList>
    </citation>
    <scope>NUCLEOTIDE SEQUENCE</scope>
</reference>
<dbReference type="GO" id="GO:0005737">
    <property type="term" value="C:cytoplasm"/>
    <property type="evidence" value="ECO:0007669"/>
    <property type="project" value="TreeGrafter"/>
</dbReference>
<dbReference type="PANTHER" id="PTHR11533:SF174">
    <property type="entry name" value="PUROMYCIN-SENSITIVE AMINOPEPTIDASE-RELATED"/>
    <property type="match status" value="1"/>
</dbReference>
<keyword evidence="3" id="KW-1185">Reference proteome</keyword>
<evidence type="ECO:0000313" key="2">
    <source>
        <dbReference type="EMBL" id="CAG5023276.1"/>
    </source>
</evidence>
<dbReference type="InterPro" id="IPR050344">
    <property type="entry name" value="Peptidase_M1_aminopeptidases"/>
</dbReference>
<dbReference type="Proteomes" id="UP000691718">
    <property type="component" value="Unassembled WGS sequence"/>
</dbReference>
<organism evidence="2 3">
    <name type="scientific">Parnassius apollo</name>
    <name type="common">Apollo butterfly</name>
    <name type="synonym">Papilio apollo</name>
    <dbReference type="NCBI Taxonomy" id="110799"/>
    <lineage>
        <taxon>Eukaryota</taxon>
        <taxon>Metazoa</taxon>
        <taxon>Ecdysozoa</taxon>
        <taxon>Arthropoda</taxon>
        <taxon>Hexapoda</taxon>
        <taxon>Insecta</taxon>
        <taxon>Pterygota</taxon>
        <taxon>Neoptera</taxon>
        <taxon>Endopterygota</taxon>
        <taxon>Lepidoptera</taxon>
        <taxon>Glossata</taxon>
        <taxon>Ditrysia</taxon>
        <taxon>Papilionoidea</taxon>
        <taxon>Papilionidae</taxon>
        <taxon>Parnassiinae</taxon>
        <taxon>Parnassini</taxon>
        <taxon>Parnassius</taxon>
        <taxon>Parnassius</taxon>
    </lineage>
</organism>
<proteinExistence type="predicted"/>
<dbReference type="AlphaFoldDB" id="A0A8S3XN05"/>
<dbReference type="GO" id="GO:0005615">
    <property type="term" value="C:extracellular space"/>
    <property type="evidence" value="ECO:0007669"/>
    <property type="project" value="TreeGrafter"/>
</dbReference>
<dbReference type="InterPro" id="IPR014782">
    <property type="entry name" value="Peptidase_M1_dom"/>
</dbReference>
<dbReference type="GO" id="GO:0070006">
    <property type="term" value="F:metalloaminopeptidase activity"/>
    <property type="evidence" value="ECO:0007669"/>
    <property type="project" value="TreeGrafter"/>
</dbReference>
<dbReference type="GO" id="GO:0043171">
    <property type="term" value="P:peptide catabolic process"/>
    <property type="evidence" value="ECO:0007669"/>
    <property type="project" value="TreeGrafter"/>
</dbReference>
<dbReference type="PANTHER" id="PTHR11533">
    <property type="entry name" value="PROTEASE M1 ZINC METALLOPROTEASE"/>
    <property type="match status" value="1"/>
</dbReference>
<accession>A0A8S3XN05</accession>
<feature type="domain" description="Peptidase M1 membrane alanine aminopeptidase" evidence="1">
    <location>
        <begin position="64"/>
        <end position="141"/>
    </location>
</feature>
<dbReference type="GO" id="GO:0008270">
    <property type="term" value="F:zinc ion binding"/>
    <property type="evidence" value="ECO:0007669"/>
    <property type="project" value="InterPro"/>
</dbReference>
<sequence length="160" mass="18158">MTDLLKIDVQRFHKFEFQDTLVISSYLLAYFVSKFEYVTTAQSPIYNVPFRVYSRPGTQNTFSFAMGFGQRNMIALENYTKFAYDFPNAKMMDKAAVPDFAAGAMENWGLVIYREVALLVQNGIMTTSTRQTIGRFICHKNTAIWGSATKSALLLELTNG</sequence>
<dbReference type="GO" id="GO:0006508">
    <property type="term" value="P:proteolysis"/>
    <property type="evidence" value="ECO:0007669"/>
    <property type="project" value="TreeGrafter"/>
</dbReference>
<evidence type="ECO:0000259" key="1">
    <source>
        <dbReference type="Pfam" id="PF01433"/>
    </source>
</evidence>
<dbReference type="Pfam" id="PF01433">
    <property type="entry name" value="Peptidase_M1"/>
    <property type="match status" value="1"/>
</dbReference>
<dbReference type="EMBL" id="CAJQZP010001152">
    <property type="protein sequence ID" value="CAG5023276.1"/>
    <property type="molecule type" value="Genomic_DNA"/>
</dbReference>
<gene>
    <name evidence="2" type="ORF">PAPOLLO_LOCUS17903</name>
</gene>
<dbReference type="GO" id="GO:0042277">
    <property type="term" value="F:peptide binding"/>
    <property type="evidence" value="ECO:0007669"/>
    <property type="project" value="TreeGrafter"/>
</dbReference>
<protein>
    <submittedName>
        <fullName evidence="2">(apollo) hypothetical protein</fullName>
    </submittedName>
</protein>
<comment type="caution">
    <text evidence="2">The sequence shown here is derived from an EMBL/GenBank/DDBJ whole genome shotgun (WGS) entry which is preliminary data.</text>
</comment>
<dbReference type="OrthoDB" id="10031169at2759"/>
<name>A0A8S3XN05_PARAO</name>
<dbReference type="GO" id="GO:0016020">
    <property type="term" value="C:membrane"/>
    <property type="evidence" value="ECO:0007669"/>
    <property type="project" value="TreeGrafter"/>
</dbReference>